<reference evidence="2" key="1">
    <citation type="submission" date="2017-01" db="EMBL/GenBank/DDBJ databases">
        <authorList>
            <person name="Varghese N."/>
            <person name="Submissions S."/>
        </authorList>
    </citation>
    <scope>NUCLEOTIDE SEQUENCE [LARGE SCALE GENOMIC DNA]</scope>
    <source>
        <strain evidence="2">LP100</strain>
    </source>
</reference>
<gene>
    <name evidence="1" type="ORF">SAMN05444128_2631</name>
</gene>
<dbReference type="RefSeq" id="WP_076669458.1">
    <property type="nucleotide sequence ID" value="NZ_FTPP01000002.1"/>
</dbReference>
<organism evidence="1 2">
    <name type="scientific">Pontibacter indicus</name>
    <dbReference type="NCBI Taxonomy" id="1317125"/>
    <lineage>
        <taxon>Bacteria</taxon>
        <taxon>Pseudomonadati</taxon>
        <taxon>Bacteroidota</taxon>
        <taxon>Cytophagia</taxon>
        <taxon>Cytophagales</taxon>
        <taxon>Hymenobacteraceae</taxon>
        <taxon>Pontibacter</taxon>
    </lineage>
</organism>
<dbReference type="AlphaFoldDB" id="A0A1R3XJ36"/>
<proteinExistence type="predicted"/>
<evidence type="ECO:0000313" key="2">
    <source>
        <dbReference type="Proteomes" id="UP000187181"/>
    </source>
</evidence>
<dbReference type="EMBL" id="FTPP01000002">
    <property type="protein sequence ID" value="SIT91604.1"/>
    <property type="molecule type" value="Genomic_DNA"/>
</dbReference>
<dbReference type="Proteomes" id="UP000187181">
    <property type="component" value="Unassembled WGS sequence"/>
</dbReference>
<name>A0A1R3XJ36_9BACT</name>
<accession>A0A1R3XJ36</accession>
<sequence length="131" mass="15210">MRKLILMMLFTIFVIGTASAQKTMYYVSDYYLDFIDKERIDDKAMISFTKGKIKISMGRDEMAFDIVTSKSFKEEKVIAYWVLYLARDGKKIPGLIEYIGKDSEGEYPMISFKSGDKVHYGFNIVDIYTND</sequence>
<protein>
    <submittedName>
        <fullName evidence="1">Uncharacterized protein</fullName>
    </submittedName>
</protein>
<keyword evidence="2" id="KW-1185">Reference proteome</keyword>
<evidence type="ECO:0000313" key="1">
    <source>
        <dbReference type="EMBL" id="SIT91604.1"/>
    </source>
</evidence>